<evidence type="ECO:0000256" key="3">
    <source>
        <dbReference type="ARBA" id="ARBA00022729"/>
    </source>
</evidence>
<dbReference type="PANTHER" id="PTHR38776:SF1">
    <property type="entry name" value="MLTA-INTERACTING PROTEIN-RELATED"/>
    <property type="match status" value="1"/>
</dbReference>
<evidence type="ECO:0000256" key="2">
    <source>
        <dbReference type="ARBA" id="ARBA00005722"/>
    </source>
</evidence>
<keyword evidence="3 6" id="KW-0732">Signal</keyword>
<evidence type="ECO:0000256" key="1">
    <source>
        <dbReference type="ARBA" id="ARBA00004442"/>
    </source>
</evidence>
<comment type="subcellular location">
    <subcellularLocation>
        <location evidence="1">Cell outer membrane</location>
    </subcellularLocation>
</comment>
<keyword evidence="4" id="KW-0472">Membrane</keyword>
<comment type="caution">
    <text evidence="7">The sequence shown here is derived from an EMBL/GenBank/DDBJ whole genome shotgun (WGS) entry which is preliminary data.</text>
</comment>
<organism evidence="7 8">
    <name type="scientific">Motilimonas cestriensis</name>
    <dbReference type="NCBI Taxonomy" id="2742685"/>
    <lineage>
        <taxon>Bacteria</taxon>
        <taxon>Pseudomonadati</taxon>
        <taxon>Pseudomonadota</taxon>
        <taxon>Gammaproteobacteria</taxon>
        <taxon>Alteromonadales</taxon>
        <taxon>Alteromonadales genera incertae sedis</taxon>
        <taxon>Motilimonas</taxon>
    </lineage>
</organism>
<proteinExistence type="inferred from homology"/>
<comment type="similarity">
    <text evidence="2">Belongs to the MipA/OmpV family.</text>
</comment>
<name>A0ABS8WAP0_9GAMM</name>
<dbReference type="PANTHER" id="PTHR38776">
    <property type="entry name" value="MLTA-INTERACTING PROTEIN-RELATED"/>
    <property type="match status" value="1"/>
</dbReference>
<feature type="chain" id="PRO_5046309088" evidence="6">
    <location>
        <begin position="24"/>
        <end position="277"/>
    </location>
</feature>
<dbReference type="Pfam" id="PF06629">
    <property type="entry name" value="MipA"/>
    <property type="match status" value="1"/>
</dbReference>
<dbReference type="EMBL" id="JAIMJA010000005">
    <property type="protein sequence ID" value="MCE2594470.1"/>
    <property type="molecule type" value="Genomic_DNA"/>
</dbReference>
<evidence type="ECO:0000313" key="7">
    <source>
        <dbReference type="EMBL" id="MCE2594470.1"/>
    </source>
</evidence>
<reference evidence="7 8" key="1">
    <citation type="journal article" date="2022" name="Environ. Microbiol. Rep.">
        <title>Eco-phylogenetic analyses reveal divergent evolution of vitamin B12 metabolism in the marine bacterial family 'Psychromonadaceae'.</title>
        <authorList>
            <person name="Jin X."/>
            <person name="Yang Y."/>
            <person name="Cao H."/>
            <person name="Gao B."/>
            <person name="Zhao Z."/>
        </authorList>
    </citation>
    <scope>NUCLEOTIDE SEQUENCE [LARGE SCALE GENOMIC DNA]</scope>
    <source>
        <strain evidence="7 8">MKS20</strain>
    </source>
</reference>
<feature type="signal peptide" evidence="6">
    <location>
        <begin position="1"/>
        <end position="23"/>
    </location>
</feature>
<evidence type="ECO:0000256" key="6">
    <source>
        <dbReference type="SAM" id="SignalP"/>
    </source>
</evidence>
<dbReference type="RefSeq" id="WP_233052011.1">
    <property type="nucleotide sequence ID" value="NZ_JAIMJA010000005.1"/>
</dbReference>
<evidence type="ECO:0000313" key="8">
    <source>
        <dbReference type="Proteomes" id="UP001201273"/>
    </source>
</evidence>
<dbReference type="InterPro" id="IPR010583">
    <property type="entry name" value="MipA"/>
</dbReference>
<dbReference type="Proteomes" id="UP001201273">
    <property type="component" value="Unassembled WGS sequence"/>
</dbReference>
<gene>
    <name evidence="7" type="ORF">K6Y31_06555</name>
</gene>
<protein>
    <submittedName>
        <fullName evidence="7">MipA/OmpV family protein</fullName>
    </submittedName>
</protein>
<accession>A0ABS8WAP0</accession>
<keyword evidence="8" id="KW-1185">Reference proteome</keyword>
<evidence type="ECO:0000256" key="5">
    <source>
        <dbReference type="ARBA" id="ARBA00023237"/>
    </source>
</evidence>
<evidence type="ECO:0000256" key="4">
    <source>
        <dbReference type="ARBA" id="ARBA00023136"/>
    </source>
</evidence>
<keyword evidence="5" id="KW-0998">Cell outer membrane</keyword>
<sequence length="277" mass="30936">MNINQWMVVGLFLLAMPMSFSYAGEPNGELGFWDEFRWDASVGAGIDLTDNFLYVKDEQKISWFFDANLSIEYKEFYLDLQRSNLPGGAIMGYHLWQGETWQADLVAGTYTLGFNENGNYYTKEAGPALAGIKSRSDDFNLGVKFLRDYDFAEFSTEIVTDFGRSHQSWMVRSVLSRPVPAGNWDLRGGVGFDIYSAKMANYYYGVSADEVSAVRPAYQPGLSFGGYGMFVAEYPLSESWVFYSAGLVGVASSSIKQSPLTNSNVRVIGYAGVKYVF</sequence>